<reference evidence="1 2" key="1">
    <citation type="submission" date="2012-02" db="EMBL/GenBank/DDBJ databases">
        <title>Complete genome sequence of Actinoplanes missouriensis 431 (= NBRC 102363).</title>
        <authorList>
            <person name="Ohnishi Y."/>
            <person name="Ishikawa J."/>
            <person name="Sekine M."/>
            <person name="Hosoyama A."/>
            <person name="Harada T."/>
            <person name="Narita H."/>
            <person name="Hata T."/>
            <person name="Konno Y."/>
            <person name="Tutikane K."/>
            <person name="Fujita N."/>
            <person name="Horinouchi S."/>
            <person name="Hayakawa M."/>
        </authorList>
    </citation>
    <scope>NUCLEOTIDE SEQUENCE [LARGE SCALE GENOMIC DNA]</scope>
    <source>
        <strain evidence="2">ATCC 14538 / DSM 43046 / CBS 188.64 / JCM 3121 / NBRC 102363 / NCIMB 12654 / NRRL B-3342 / UNCC 431</strain>
    </source>
</reference>
<evidence type="ECO:0000313" key="2">
    <source>
        <dbReference type="Proteomes" id="UP000007882"/>
    </source>
</evidence>
<name>I0H7Q6_ACTM4</name>
<evidence type="ECO:0000313" key="1">
    <source>
        <dbReference type="EMBL" id="BAL89043.1"/>
    </source>
</evidence>
<dbReference type="EMBL" id="AP012319">
    <property type="protein sequence ID" value="BAL89043.1"/>
    <property type="molecule type" value="Genomic_DNA"/>
</dbReference>
<accession>I0H7Q6</accession>
<dbReference type="STRING" id="512565.AMIS_38230"/>
<keyword evidence="2" id="KW-1185">Reference proteome</keyword>
<protein>
    <submittedName>
        <fullName evidence="1">Uncharacterized protein</fullName>
    </submittedName>
</protein>
<dbReference type="HOGENOM" id="CLU_2949843_0_0_11"/>
<proteinExistence type="predicted"/>
<gene>
    <name evidence="1" type="ordered locus">AMIS_38230</name>
</gene>
<dbReference type="KEGG" id="ams:AMIS_38230"/>
<dbReference type="PATRIC" id="fig|512565.3.peg.3816"/>
<dbReference type="OrthoDB" id="3298495at2"/>
<dbReference type="AlphaFoldDB" id="I0H7Q6"/>
<organism evidence="1 2">
    <name type="scientific">Actinoplanes missouriensis (strain ATCC 14538 / DSM 43046 / CBS 188.64 / JCM 3121 / NBRC 102363 / NCIMB 12654 / NRRL B-3342 / UNCC 431)</name>
    <dbReference type="NCBI Taxonomy" id="512565"/>
    <lineage>
        <taxon>Bacteria</taxon>
        <taxon>Bacillati</taxon>
        <taxon>Actinomycetota</taxon>
        <taxon>Actinomycetes</taxon>
        <taxon>Micromonosporales</taxon>
        <taxon>Micromonosporaceae</taxon>
        <taxon>Actinoplanes</taxon>
    </lineage>
</organism>
<sequence>MTDQQQPTRLPASVRWARILGIPDPKPFTPEEEAAYQRWMDDGDAQVEAMVRRRQQSPA</sequence>
<dbReference type="Proteomes" id="UP000007882">
    <property type="component" value="Chromosome"/>
</dbReference>
<dbReference type="RefSeq" id="WP_014443937.1">
    <property type="nucleotide sequence ID" value="NC_017093.1"/>
</dbReference>